<evidence type="ECO:0000256" key="1">
    <source>
        <dbReference type="SAM" id="SignalP"/>
    </source>
</evidence>
<dbReference type="Proteomes" id="UP001432062">
    <property type="component" value="Chromosome"/>
</dbReference>
<protein>
    <submittedName>
        <fullName evidence="2">Uncharacterized protein</fullName>
    </submittedName>
</protein>
<accession>A0ABZ1YJP6</accession>
<proteinExistence type="predicted"/>
<feature type="signal peptide" evidence="1">
    <location>
        <begin position="1"/>
        <end position="25"/>
    </location>
</feature>
<sequence length="117" mass="12375">MKRYGLILAAGASILLAALAATATADVPELCILTAEPHVGQPYVLTVYDDQPNKVGQVSFSTTRFLSVAAPSSTARRRSLGPRQPSAFRWISVVKYKDGVNVGGGARQIEVEPATCS</sequence>
<dbReference type="EMBL" id="CP109441">
    <property type="protein sequence ID" value="WUV43186.1"/>
    <property type="molecule type" value="Genomic_DNA"/>
</dbReference>
<evidence type="ECO:0000313" key="3">
    <source>
        <dbReference type="Proteomes" id="UP001432062"/>
    </source>
</evidence>
<organism evidence="2 3">
    <name type="scientific">Nocardia vinacea</name>
    <dbReference type="NCBI Taxonomy" id="96468"/>
    <lineage>
        <taxon>Bacteria</taxon>
        <taxon>Bacillati</taxon>
        <taxon>Actinomycetota</taxon>
        <taxon>Actinomycetes</taxon>
        <taxon>Mycobacteriales</taxon>
        <taxon>Nocardiaceae</taxon>
        <taxon>Nocardia</taxon>
    </lineage>
</organism>
<keyword evidence="1" id="KW-0732">Signal</keyword>
<feature type="chain" id="PRO_5045506505" evidence="1">
    <location>
        <begin position="26"/>
        <end position="117"/>
    </location>
</feature>
<gene>
    <name evidence="2" type="ORF">OG563_28620</name>
</gene>
<name>A0ABZ1YJP6_9NOCA</name>
<dbReference type="RefSeq" id="WP_329405726.1">
    <property type="nucleotide sequence ID" value="NZ_CP109441.1"/>
</dbReference>
<evidence type="ECO:0000313" key="2">
    <source>
        <dbReference type="EMBL" id="WUV43186.1"/>
    </source>
</evidence>
<reference evidence="2" key="1">
    <citation type="submission" date="2022-10" db="EMBL/GenBank/DDBJ databases">
        <title>The complete genomes of actinobacterial strains from the NBC collection.</title>
        <authorList>
            <person name="Joergensen T.S."/>
            <person name="Alvarez Arevalo M."/>
            <person name="Sterndorff E.B."/>
            <person name="Faurdal D."/>
            <person name="Vuksanovic O."/>
            <person name="Mourched A.-S."/>
            <person name="Charusanti P."/>
            <person name="Shaw S."/>
            <person name="Blin K."/>
            <person name="Weber T."/>
        </authorList>
    </citation>
    <scope>NUCLEOTIDE SEQUENCE</scope>
    <source>
        <strain evidence="2">NBC_01482</strain>
    </source>
</reference>
<keyword evidence="3" id="KW-1185">Reference proteome</keyword>